<keyword evidence="2" id="KW-1185">Reference proteome</keyword>
<comment type="caution">
    <text evidence="1">The sequence shown here is derived from an EMBL/GenBank/DDBJ whole genome shotgun (WGS) entry which is preliminary data.</text>
</comment>
<name>A0A8J5NCE6_HOMAM</name>
<accession>A0A8J5NCE6</accession>
<dbReference type="PANTHER" id="PTHR37162">
    <property type="entry name" value="HAT FAMILY DIMERISATION DOMAINCONTAINING PROTEIN-RELATED"/>
    <property type="match status" value="1"/>
</dbReference>
<reference evidence="1" key="1">
    <citation type="journal article" date="2021" name="Sci. Adv.">
        <title>The American lobster genome reveals insights on longevity, neural, and immune adaptations.</title>
        <authorList>
            <person name="Polinski J.M."/>
            <person name="Zimin A.V."/>
            <person name="Clark K.F."/>
            <person name="Kohn A.B."/>
            <person name="Sadowski N."/>
            <person name="Timp W."/>
            <person name="Ptitsyn A."/>
            <person name="Khanna P."/>
            <person name="Romanova D.Y."/>
            <person name="Williams P."/>
            <person name="Greenwood S.J."/>
            <person name="Moroz L.L."/>
            <person name="Walt D.R."/>
            <person name="Bodnar A.G."/>
        </authorList>
    </citation>
    <scope>NUCLEOTIDE SEQUENCE</scope>
    <source>
        <strain evidence="1">GMGI-L3</strain>
    </source>
</reference>
<dbReference type="PANTHER" id="PTHR37162:SF10">
    <property type="entry name" value="DUF4371 DOMAIN-CONTAINING PROTEIN"/>
    <property type="match status" value="1"/>
</dbReference>
<organism evidence="1 2">
    <name type="scientific">Homarus americanus</name>
    <name type="common">American lobster</name>
    <dbReference type="NCBI Taxonomy" id="6706"/>
    <lineage>
        <taxon>Eukaryota</taxon>
        <taxon>Metazoa</taxon>
        <taxon>Ecdysozoa</taxon>
        <taxon>Arthropoda</taxon>
        <taxon>Crustacea</taxon>
        <taxon>Multicrustacea</taxon>
        <taxon>Malacostraca</taxon>
        <taxon>Eumalacostraca</taxon>
        <taxon>Eucarida</taxon>
        <taxon>Decapoda</taxon>
        <taxon>Pleocyemata</taxon>
        <taxon>Astacidea</taxon>
        <taxon>Nephropoidea</taxon>
        <taxon>Nephropidae</taxon>
        <taxon>Homarus</taxon>
    </lineage>
</organism>
<sequence>MPKRKCKFTVELQSKLPCFKRGRDEWEAQCLVCKPGTYVSVANKGIYDLQTHVNSDKHKKAVQGEGSSMKLTDFFVKPGSKTEDAVTAAEGTYTFHTVKHHNSFTSMICSSALVKKTFSDSEVARKLSSARTKTEAIVNSVLAPHSVNAALKNLEENEIAYCGIATDGSNHNSIKLFPVIIQYFD</sequence>
<proteinExistence type="predicted"/>
<gene>
    <name evidence="1" type="ORF">Hamer_G000354</name>
</gene>
<dbReference type="EMBL" id="JAHLQT010002534">
    <property type="protein sequence ID" value="KAG7177117.1"/>
    <property type="molecule type" value="Genomic_DNA"/>
</dbReference>
<protein>
    <submittedName>
        <fullName evidence="1">Uncharacterized protein</fullName>
    </submittedName>
</protein>
<evidence type="ECO:0000313" key="2">
    <source>
        <dbReference type="Proteomes" id="UP000747542"/>
    </source>
</evidence>
<dbReference type="AlphaFoldDB" id="A0A8J5NCE6"/>
<dbReference type="Proteomes" id="UP000747542">
    <property type="component" value="Unassembled WGS sequence"/>
</dbReference>
<evidence type="ECO:0000313" key="1">
    <source>
        <dbReference type="EMBL" id="KAG7177117.1"/>
    </source>
</evidence>